<evidence type="ECO:0000256" key="2">
    <source>
        <dbReference type="ARBA" id="ARBA00005551"/>
    </source>
</evidence>
<evidence type="ECO:0000256" key="3">
    <source>
        <dbReference type="ARBA" id="ARBA00022448"/>
    </source>
</evidence>
<dbReference type="SUPFAM" id="SSF51735">
    <property type="entry name" value="NAD(P)-binding Rossmann-fold domains"/>
    <property type="match status" value="1"/>
</dbReference>
<keyword evidence="6 8" id="KW-1133">Transmembrane helix</keyword>
<feature type="transmembrane region" description="Helical" evidence="8">
    <location>
        <begin position="31"/>
        <end position="51"/>
    </location>
</feature>
<dbReference type="InterPro" id="IPR006153">
    <property type="entry name" value="Cation/H_exchanger_TM"/>
</dbReference>
<feature type="transmembrane region" description="Helical" evidence="8">
    <location>
        <begin position="85"/>
        <end position="109"/>
    </location>
</feature>
<dbReference type="GO" id="GO:0016020">
    <property type="term" value="C:membrane"/>
    <property type="evidence" value="ECO:0007669"/>
    <property type="project" value="UniProtKB-SubCell"/>
</dbReference>
<dbReference type="EMBL" id="VTWT01000010">
    <property type="protein sequence ID" value="KAA9326012.1"/>
    <property type="molecule type" value="Genomic_DNA"/>
</dbReference>
<keyword evidence="5 8" id="KW-0812">Transmembrane</keyword>
<dbReference type="PROSITE" id="PS51202">
    <property type="entry name" value="RCK_C"/>
    <property type="match status" value="1"/>
</dbReference>
<dbReference type="Gene3D" id="3.30.70.1450">
    <property type="entry name" value="Regulator of K+ conductance, C-terminal domain"/>
    <property type="match status" value="1"/>
</dbReference>
<feature type="transmembrane region" description="Helical" evidence="8">
    <location>
        <begin position="296"/>
        <end position="319"/>
    </location>
</feature>
<dbReference type="InterPro" id="IPR036291">
    <property type="entry name" value="NAD(P)-bd_dom_sf"/>
</dbReference>
<proteinExistence type="inferred from homology"/>
<sequence length="663" mass="73176">MEIPLLADIIVILGLAVVVILTFQALRLHPILGFLITGLIAGPSGLNLVHASHEVEMLSEIGVILLLFIIGLEFSLRELIAIKNLVFIGGAVQVVLTILATILVGYLLGYSLSQSLFLGFLLSLSSTAIVLKLLQDRREVNSPHGKIILAILIFQDIIVVPMMLVTPMLAGESEDILFSVILLFIKGLLIVGFVYVSARYLVPKLLYLIARSRSKELFLISTIVICLAVAVLTSSMGLSLSLGAFLAGLIISESEYSHEATTNILPFREVFSSFFFVSIGMLLDVSFLLDHLNMVLLFTLLAFLVKSLVAFLASFSLGYPTRTSILVGFALFQVGEFSFILSKVGLENELISTTTYQYFLSVSLLTMACTPFLLARGNFVASLVLKLLPAGWARPDVPPAKAHQELNDHIVIIGYGITGQHIARAARKVGIPYNILELNAETVRRERQKGEPIVYGDAVHSIMLAHLGITRARVAVVAISDAKATKQIVANIRHLSSSVHIIARTMFVLEMEENFRMGADEVIPEELETSIEIFTRVLHKYLVPKDDIMAFIDRIRAGNYNMMRSFSAEPLFPRLPEIELASMTTAALKVPDGNKEIVGRSLQESDIREKYGITILAIKRKDITLETVTRNTHIEPDDVLYVFGRRESILEFEKALKIVETAA</sequence>
<dbReference type="GO" id="GO:0015297">
    <property type="term" value="F:antiporter activity"/>
    <property type="evidence" value="ECO:0007669"/>
    <property type="project" value="InterPro"/>
</dbReference>
<evidence type="ECO:0000256" key="7">
    <source>
        <dbReference type="ARBA" id="ARBA00023136"/>
    </source>
</evidence>
<evidence type="ECO:0000313" key="11">
    <source>
        <dbReference type="EMBL" id="KAA9326012.1"/>
    </source>
</evidence>
<evidence type="ECO:0000313" key="12">
    <source>
        <dbReference type="Proteomes" id="UP000326570"/>
    </source>
</evidence>
<evidence type="ECO:0000256" key="4">
    <source>
        <dbReference type="ARBA" id="ARBA00022538"/>
    </source>
</evidence>
<organism evidence="11 12">
    <name type="scientific">Adhaeribacter soli</name>
    <dbReference type="NCBI Taxonomy" id="2607655"/>
    <lineage>
        <taxon>Bacteria</taxon>
        <taxon>Pseudomonadati</taxon>
        <taxon>Bacteroidota</taxon>
        <taxon>Cytophagia</taxon>
        <taxon>Cytophagales</taxon>
        <taxon>Hymenobacteraceae</taxon>
        <taxon>Adhaeribacter</taxon>
    </lineage>
</organism>
<feature type="transmembrane region" description="Helical" evidence="8">
    <location>
        <begin position="115"/>
        <end position="135"/>
    </location>
</feature>
<feature type="transmembrane region" description="Helical" evidence="8">
    <location>
        <begin position="270"/>
        <end position="289"/>
    </location>
</feature>
<gene>
    <name evidence="11" type="ORF">F0P94_16475</name>
</gene>
<feature type="transmembrane region" description="Helical" evidence="8">
    <location>
        <begin position="176"/>
        <end position="196"/>
    </location>
</feature>
<dbReference type="Pfam" id="PF02254">
    <property type="entry name" value="TrkA_N"/>
    <property type="match status" value="1"/>
</dbReference>
<dbReference type="GO" id="GO:0006813">
    <property type="term" value="P:potassium ion transport"/>
    <property type="evidence" value="ECO:0007669"/>
    <property type="project" value="UniProtKB-KW"/>
</dbReference>
<keyword evidence="4" id="KW-0630">Potassium</keyword>
<feature type="transmembrane region" description="Helical" evidence="8">
    <location>
        <begin position="147"/>
        <end position="170"/>
    </location>
</feature>
<dbReference type="InterPro" id="IPR038770">
    <property type="entry name" value="Na+/solute_symporter_sf"/>
</dbReference>
<accession>A0A5N1IJU2</accession>
<evidence type="ECO:0000256" key="5">
    <source>
        <dbReference type="ARBA" id="ARBA00022692"/>
    </source>
</evidence>
<keyword evidence="3" id="KW-0813">Transport</keyword>
<keyword evidence="4" id="KW-0406">Ion transport</keyword>
<dbReference type="GO" id="GO:1902600">
    <property type="term" value="P:proton transmembrane transport"/>
    <property type="evidence" value="ECO:0007669"/>
    <property type="project" value="InterPro"/>
</dbReference>
<dbReference type="InterPro" id="IPR006037">
    <property type="entry name" value="RCK_C"/>
</dbReference>
<keyword evidence="7 8" id="KW-0472">Membrane</keyword>
<comment type="subcellular location">
    <subcellularLocation>
        <location evidence="1">Membrane</location>
        <topology evidence="1">Multi-pass membrane protein</topology>
    </subcellularLocation>
</comment>
<dbReference type="AlphaFoldDB" id="A0A5N1IJU2"/>
<dbReference type="Pfam" id="PF00999">
    <property type="entry name" value="Na_H_Exchanger"/>
    <property type="match status" value="1"/>
</dbReference>
<feature type="transmembrane region" description="Helical" evidence="8">
    <location>
        <begin position="57"/>
        <end position="76"/>
    </location>
</feature>
<feature type="transmembrane region" description="Helical" evidence="8">
    <location>
        <begin position="217"/>
        <end position="250"/>
    </location>
</feature>
<comment type="similarity">
    <text evidence="2">Belongs to the monovalent cation:proton antiporter 2 (CPA2) transporter (TC 2.A.37) family.</text>
</comment>
<dbReference type="PROSITE" id="PS51201">
    <property type="entry name" value="RCK_N"/>
    <property type="match status" value="1"/>
</dbReference>
<dbReference type="SUPFAM" id="SSF116726">
    <property type="entry name" value="TrkA C-terminal domain-like"/>
    <property type="match status" value="1"/>
</dbReference>
<evidence type="ECO:0000256" key="8">
    <source>
        <dbReference type="SAM" id="Phobius"/>
    </source>
</evidence>
<dbReference type="RefSeq" id="WP_150905065.1">
    <property type="nucleotide sequence ID" value="NZ_VTWT01000010.1"/>
</dbReference>
<dbReference type="Pfam" id="PF02080">
    <property type="entry name" value="TrkA_C"/>
    <property type="match status" value="1"/>
</dbReference>
<evidence type="ECO:0000256" key="6">
    <source>
        <dbReference type="ARBA" id="ARBA00022989"/>
    </source>
</evidence>
<feature type="domain" description="RCK N-terminal" evidence="9">
    <location>
        <begin position="407"/>
        <end position="524"/>
    </location>
</feature>
<dbReference type="Gene3D" id="1.20.1530.20">
    <property type="match status" value="1"/>
</dbReference>
<evidence type="ECO:0000256" key="1">
    <source>
        <dbReference type="ARBA" id="ARBA00004141"/>
    </source>
</evidence>
<dbReference type="Gene3D" id="3.40.50.720">
    <property type="entry name" value="NAD(P)-binding Rossmann-like Domain"/>
    <property type="match status" value="1"/>
</dbReference>
<comment type="caution">
    <text evidence="11">The sequence shown here is derived from an EMBL/GenBank/DDBJ whole genome shotgun (WGS) entry which is preliminary data.</text>
</comment>
<keyword evidence="4" id="KW-0633">Potassium transport</keyword>
<feature type="transmembrane region" description="Helical" evidence="8">
    <location>
        <begin position="358"/>
        <end position="375"/>
    </location>
</feature>
<keyword evidence="12" id="KW-1185">Reference proteome</keyword>
<name>A0A5N1IJU2_9BACT</name>
<dbReference type="GO" id="GO:0008324">
    <property type="term" value="F:monoatomic cation transmembrane transporter activity"/>
    <property type="evidence" value="ECO:0007669"/>
    <property type="project" value="InterPro"/>
</dbReference>
<dbReference type="PANTHER" id="PTHR42751:SF3">
    <property type="entry name" value="SODIUM_GLUTAMATE SYMPORTER"/>
    <property type="match status" value="1"/>
</dbReference>
<dbReference type="Proteomes" id="UP000326570">
    <property type="component" value="Unassembled WGS sequence"/>
</dbReference>
<reference evidence="11 12" key="1">
    <citation type="submission" date="2019-09" db="EMBL/GenBank/DDBJ databases">
        <title>Genome sequence of Adhaeribacter sp. M2.</title>
        <authorList>
            <person name="Srinivasan S."/>
        </authorList>
    </citation>
    <scope>NUCLEOTIDE SEQUENCE [LARGE SCALE GENOMIC DNA]</scope>
    <source>
        <strain evidence="11 12">M2</strain>
    </source>
</reference>
<dbReference type="InterPro" id="IPR003148">
    <property type="entry name" value="RCK_N"/>
</dbReference>
<evidence type="ECO:0000259" key="10">
    <source>
        <dbReference type="PROSITE" id="PS51202"/>
    </source>
</evidence>
<dbReference type="InterPro" id="IPR036721">
    <property type="entry name" value="RCK_C_sf"/>
</dbReference>
<feature type="domain" description="RCK C-terminal" evidence="10">
    <location>
        <begin position="573"/>
        <end position="658"/>
    </location>
</feature>
<evidence type="ECO:0000259" key="9">
    <source>
        <dbReference type="PROSITE" id="PS51201"/>
    </source>
</evidence>
<feature type="transmembrane region" description="Helical" evidence="8">
    <location>
        <begin position="6"/>
        <end position="26"/>
    </location>
</feature>
<protein>
    <submittedName>
        <fullName evidence="11">Potassium transporter KefB</fullName>
    </submittedName>
</protein>
<dbReference type="PANTHER" id="PTHR42751">
    <property type="entry name" value="SODIUM/HYDROGEN EXCHANGER FAMILY/TRKA DOMAIN PROTEIN"/>
    <property type="match status" value="1"/>
</dbReference>
<feature type="transmembrane region" description="Helical" evidence="8">
    <location>
        <begin position="325"/>
        <end position="346"/>
    </location>
</feature>